<evidence type="ECO:0000256" key="1">
    <source>
        <dbReference type="SAM" id="MobiDB-lite"/>
    </source>
</evidence>
<proteinExistence type="predicted"/>
<reference evidence="3" key="1">
    <citation type="submission" date="2014-03" db="EMBL/GenBank/DDBJ databases">
        <authorList>
            <person name="Aksoy S."/>
            <person name="Warren W."/>
            <person name="Wilson R.K."/>
        </authorList>
    </citation>
    <scope>NUCLEOTIDE SEQUENCE [LARGE SCALE GENOMIC DNA]</scope>
    <source>
        <strain evidence="3">IAEA</strain>
    </source>
</reference>
<name>A0A1A9ZQT2_GLOPL</name>
<dbReference type="EnsemblMetazoa" id="GPAI022171-RA">
    <property type="protein sequence ID" value="GPAI022171-PA"/>
    <property type="gene ID" value="GPAI022171"/>
</dbReference>
<reference evidence="2" key="2">
    <citation type="submission" date="2020-05" db="UniProtKB">
        <authorList>
            <consortium name="EnsemblMetazoa"/>
        </authorList>
    </citation>
    <scope>IDENTIFICATION</scope>
    <source>
        <strain evidence="2">IAEA</strain>
    </source>
</reference>
<dbReference type="STRING" id="7398.A0A1A9ZQT2"/>
<accession>A0A1A9ZQT2</accession>
<organism evidence="2 3">
    <name type="scientific">Glossina pallidipes</name>
    <name type="common">Tsetse fly</name>
    <dbReference type="NCBI Taxonomy" id="7398"/>
    <lineage>
        <taxon>Eukaryota</taxon>
        <taxon>Metazoa</taxon>
        <taxon>Ecdysozoa</taxon>
        <taxon>Arthropoda</taxon>
        <taxon>Hexapoda</taxon>
        <taxon>Insecta</taxon>
        <taxon>Pterygota</taxon>
        <taxon>Neoptera</taxon>
        <taxon>Endopterygota</taxon>
        <taxon>Diptera</taxon>
        <taxon>Brachycera</taxon>
        <taxon>Muscomorpha</taxon>
        <taxon>Hippoboscoidea</taxon>
        <taxon>Glossinidae</taxon>
        <taxon>Glossina</taxon>
    </lineage>
</organism>
<protein>
    <submittedName>
        <fullName evidence="2">Uncharacterized protein</fullName>
    </submittedName>
</protein>
<dbReference type="VEuPathDB" id="VectorBase:GPAI022171"/>
<evidence type="ECO:0000313" key="2">
    <source>
        <dbReference type="EnsemblMetazoa" id="GPAI022171-PA"/>
    </source>
</evidence>
<feature type="region of interest" description="Disordered" evidence="1">
    <location>
        <begin position="51"/>
        <end position="85"/>
    </location>
</feature>
<dbReference type="AlphaFoldDB" id="A0A1A9ZQT2"/>
<evidence type="ECO:0000313" key="3">
    <source>
        <dbReference type="Proteomes" id="UP000092445"/>
    </source>
</evidence>
<feature type="compositionally biased region" description="Basic and acidic residues" evidence="1">
    <location>
        <begin position="51"/>
        <end position="62"/>
    </location>
</feature>
<sequence>MSTSFKMPATSPVKEKSGKLFGGQYTATITATTTTTAKEINKHDYYDDHSYQEAKQKVDRSDVVGMEQQKSKIKNHVIKPKSNNN</sequence>
<dbReference type="Proteomes" id="UP000092445">
    <property type="component" value="Unassembled WGS sequence"/>
</dbReference>
<keyword evidence="3" id="KW-1185">Reference proteome</keyword>